<dbReference type="GO" id="GO:0003700">
    <property type="term" value="F:DNA-binding transcription factor activity"/>
    <property type="evidence" value="ECO:0007669"/>
    <property type="project" value="InterPro"/>
</dbReference>
<evidence type="ECO:0000259" key="1">
    <source>
        <dbReference type="Pfam" id="PF04545"/>
    </source>
</evidence>
<accession>A0A061C3H8</accession>
<gene>
    <name evidence="2" type="ORF">DQL93_00310</name>
</gene>
<dbReference type="NCBIfam" id="TIGR02937">
    <property type="entry name" value="sigma70-ECF"/>
    <property type="match status" value="1"/>
</dbReference>
<dbReference type="InterPro" id="IPR013324">
    <property type="entry name" value="RNA_pol_sigma_r3/r4-like"/>
</dbReference>
<evidence type="ECO:0000313" key="2">
    <source>
        <dbReference type="EMBL" id="AZA15289.1"/>
    </source>
</evidence>
<dbReference type="InterPro" id="IPR014284">
    <property type="entry name" value="RNA_pol_sigma-70_dom"/>
</dbReference>
<reference evidence="2" key="1">
    <citation type="submission" date="2018-07" db="EMBL/GenBank/DDBJ databases">
        <authorList>
            <person name="Somerville V."/>
        </authorList>
    </citation>
    <scope>NUCLEOTIDE SEQUENCE</scope>
    <source>
        <strain evidence="2">NWC_2_2</strain>
    </source>
</reference>
<dbReference type="Gene3D" id="1.10.10.10">
    <property type="entry name" value="Winged helix-like DNA-binding domain superfamily/Winged helix DNA-binding domain"/>
    <property type="match status" value="1"/>
</dbReference>
<dbReference type="EMBL" id="CP031023">
    <property type="protein sequence ID" value="AZA15289.1"/>
    <property type="molecule type" value="Genomic_DNA"/>
</dbReference>
<proteinExistence type="predicted"/>
<dbReference type="InterPro" id="IPR007630">
    <property type="entry name" value="RNA_pol_sigma70_r4"/>
</dbReference>
<dbReference type="InterPro" id="IPR036388">
    <property type="entry name" value="WH-like_DNA-bd_sf"/>
</dbReference>
<organism evidence="2">
    <name type="scientific">Lactobacillus delbrueckii subsp. lactis</name>
    <dbReference type="NCBI Taxonomy" id="29397"/>
    <lineage>
        <taxon>Bacteria</taxon>
        <taxon>Bacillati</taxon>
        <taxon>Bacillota</taxon>
        <taxon>Bacilli</taxon>
        <taxon>Lactobacillales</taxon>
        <taxon>Lactobacillaceae</taxon>
        <taxon>Lactobacillus</taxon>
    </lineage>
</organism>
<dbReference type="RefSeq" id="WP_025896346.1">
    <property type="nucleotide sequence ID" value="NZ_CP046131.1"/>
</dbReference>
<feature type="domain" description="RNA polymerase sigma-70 region 4" evidence="1">
    <location>
        <begin position="112"/>
        <end position="157"/>
    </location>
</feature>
<dbReference type="SUPFAM" id="SSF88659">
    <property type="entry name" value="Sigma3 and sigma4 domains of RNA polymerase sigma factors"/>
    <property type="match status" value="1"/>
</dbReference>
<dbReference type="Pfam" id="PF04545">
    <property type="entry name" value="Sigma70_r4"/>
    <property type="match status" value="1"/>
</dbReference>
<name>A0A061C3H8_LACDL</name>
<dbReference type="GO" id="GO:0006352">
    <property type="term" value="P:DNA-templated transcription initiation"/>
    <property type="evidence" value="ECO:0007669"/>
    <property type="project" value="InterPro"/>
</dbReference>
<dbReference type="AlphaFoldDB" id="A0A061C3H8"/>
<sequence>MNMQINQAMDQAWERRKLVAGALKTAHVYRKCADYEDLFQEGLIVYAQCLQEMADQPQEEADKLAFRKVYWRILDLLRQKKRQRDHDEPLLAAAFVGQADQHNLLLKEAWKKLSTSEKLLLGQNLLAGRSLKETADLMNIPYRTASRIKKQALEKLRRQLA</sequence>
<protein>
    <submittedName>
        <fullName evidence="2">Sigma-70 family RNA polymerase sigma factor</fullName>
    </submittedName>
</protein>